<dbReference type="CDD" id="cd00338">
    <property type="entry name" value="Ser_Recombinase"/>
    <property type="match status" value="1"/>
</dbReference>
<dbReference type="AlphaFoldDB" id="A0A2P6MA42"/>
<feature type="coiled-coil region" evidence="1">
    <location>
        <begin position="409"/>
        <end position="436"/>
    </location>
</feature>
<name>A0A2P6MA42_9GAMM</name>
<dbReference type="PANTHER" id="PTHR30461">
    <property type="entry name" value="DNA-INVERTASE FROM LAMBDOID PROPHAGE"/>
    <property type="match status" value="1"/>
</dbReference>
<dbReference type="PROSITE" id="PS51737">
    <property type="entry name" value="RECOMBINASE_DNA_BIND"/>
    <property type="match status" value="1"/>
</dbReference>
<dbReference type="SUPFAM" id="SSF53041">
    <property type="entry name" value="Resolvase-like"/>
    <property type="match status" value="1"/>
</dbReference>
<evidence type="ECO:0000259" key="2">
    <source>
        <dbReference type="PROSITE" id="PS51736"/>
    </source>
</evidence>
<dbReference type="InterPro" id="IPR006119">
    <property type="entry name" value="Resolv_N"/>
</dbReference>
<evidence type="ECO:0000259" key="3">
    <source>
        <dbReference type="PROSITE" id="PS51737"/>
    </source>
</evidence>
<dbReference type="Pfam" id="PF07508">
    <property type="entry name" value="Recombinase"/>
    <property type="match status" value="1"/>
</dbReference>
<sequence length="510" mass="55435">MRVAAYARYSSDQQREASLEDQLRNCRAYCTRMGWPAPVVFQDAAISGSRSDRPEYQRLLAAAAAFDVVLVDDLSRLGRDSEEVQRAVKRLRFAGVRLVGISDGVDTDQKGHKVNVGLRGLMSEIYLDDLAEKTHRGLMGRALNGASAGGLPYGYRVGAKPGERVINPEQAAVVRRIFAEYLAGQPARAIAAGLNRDCVPSARAGGTWAASAIHGDRRRGIGILANPIYAGQQIWNRSHWVKHPETGRRLRKERPRTEWVIQEQPELAIVDRATWDAVQRRLDQQGACKGKRGGPGRPPKYLLSGLLRCGECGGPLAMIDAVAYGCSVAKQRGTCSSRLRLPRRDAEAALVAGVQEQLLSAEAFAAFRRAYAAAMKRQQPDTRGPQQRLAAAERVRENLLAALRAGIITPSTKAELERAEADVAAAQAELERARVAAPARLLPHLEQRWKGIVAVLAQRVRDVPAARDALRELIGQATVRNENGAILAEIAPCPINVVAGAGFEPATFGL</sequence>
<dbReference type="GO" id="GO:0000150">
    <property type="term" value="F:DNA strand exchange activity"/>
    <property type="evidence" value="ECO:0007669"/>
    <property type="project" value="InterPro"/>
</dbReference>
<dbReference type="RefSeq" id="WP_106990233.1">
    <property type="nucleotide sequence ID" value="NZ_KZ679087.1"/>
</dbReference>
<dbReference type="InterPro" id="IPR025827">
    <property type="entry name" value="Zn_ribbon_recom_dom"/>
</dbReference>
<evidence type="ECO:0000313" key="4">
    <source>
        <dbReference type="EMBL" id="PRH82848.1"/>
    </source>
</evidence>
<gene>
    <name evidence="4" type="ORF">C6N40_06375</name>
</gene>
<organism evidence="4 5">
    <name type="scientific">Arenimonas caeni</name>
    <dbReference type="NCBI Taxonomy" id="2058085"/>
    <lineage>
        <taxon>Bacteria</taxon>
        <taxon>Pseudomonadati</taxon>
        <taxon>Pseudomonadota</taxon>
        <taxon>Gammaproteobacteria</taxon>
        <taxon>Lysobacterales</taxon>
        <taxon>Lysobacteraceae</taxon>
        <taxon>Arenimonas</taxon>
    </lineage>
</organism>
<dbReference type="Gene3D" id="3.40.50.1390">
    <property type="entry name" value="Resolvase, N-terminal catalytic domain"/>
    <property type="match status" value="1"/>
</dbReference>
<evidence type="ECO:0000313" key="5">
    <source>
        <dbReference type="Proteomes" id="UP000241736"/>
    </source>
</evidence>
<dbReference type="SMART" id="SM00857">
    <property type="entry name" value="Resolvase"/>
    <property type="match status" value="1"/>
</dbReference>
<dbReference type="Pfam" id="PF00239">
    <property type="entry name" value="Resolvase"/>
    <property type="match status" value="1"/>
</dbReference>
<dbReference type="Proteomes" id="UP000241736">
    <property type="component" value="Unassembled WGS sequence"/>
</dbReference>
<dbReference type="EMBL" id="PVLF01000005">
    <property type="protein sequence ID" value="PRH82848.1"/>
    <property type="molecule type" value="Genomic_DNA"/>
</dbReference>
<protein>
    <submittedName>
        <fullName evidence="4">Recombinase family protein</fullName>
    </submittedName>
</protein>
<dbReference type="PANTHER" id="PTHR30461:SF23">
    <property type="entry name" value="DNA RECOMBINASE-RELATED"/>
    <property type="match status" value="1"/>
</dbReference>
<feature type="domain" description="Resolvase/invertase-type recombinase catalytic" evidence="2">
    <location>
        <begin position="2"/>
        <end position="145"/>
    </location>
</feature>
<dbReference type="InterPro" id="IPR036162">
    <property type="entry name" value="Resolvase-like_N_sf"/>
</dbReference>
<keyword evidence="1" id="KW-0175">Coiled coil</keyword>
<feature type="domain" description="Recombinase" evidence="3">
    <location>
        <begin position="152"/>
        <end position="288"/>
    </location>
</feature>
<dbReference type="OrthoDB" id="4500247at2"/>
<dbReference type="InterPro" id="IPR011109">
    <property type="entry name" value="DNA_bind_recombinase_dom"/>
</dbReference>
<comment type="caution">
    <text evidence="4">The sequence shown here is derived from an EMBL/GenBank/DDBJ whole genome shotgun (WGS) entry which is preliminary data.</text>
</comment>
<dbReference type="PROSITE" id="PS51736">
    <property type="entry name" value="RECOMBINASES_3"/>
    <property type="match status" value="1"/>
</dbReference>
<dbReference type="GO" id="GO:0003677">
    <property type="term" value="F:DNA binding"/>
    <property type="evidence" value="ECO:0007669"/>
    <property type="project" value="InterPro"/>
</dbReference>
<accession>A0A2P6MA42</accession>
<keyword evidence="5" id="KW-1185">Reference proteome</keyword>
<evidence type="ECO:0000256" key="1">
    <source>
        <dbReference type="SAM" id="Coils"/>
    </source>
</evidence>
<proteinExistence type="predicted"/>
<dbReference type="InterPro" id="IPR038109">
    <property type="entry name" value="DNA_bind_recomb_sf"/>
</dbReference>
<dbReference type="Pfam" id="PF13408">
    <property type="entry name" value="Zn_ribbon_recom"/>
    <property type="match status" value="1"/>
</dbReference>
<dbReference type="Gene3D" id="3.90.1750.20">
    <property type="entry name" value="Putative Large Serine Recombinase, Chain B, Domain 2"/>
    <property type="match status" value="1"/>
</dbReference>
<reference evidence="4 5" key="1">
    <citation type="submission" date="2018-03" db="EMBL/GenBank/DDBJ databases">
        <title>Arenimonas caeni sp. nov., isolated from activated sludge.</title>
        <authorList>
            <person name="Liu H."/>
        </authorList>
    </citation>
    <scope>NUCLEOTIDE SEQUENCE [LARGE SCALE GENOMIC DNA]</scope>
    <source>
        <strain evidence="5">z29</strain>
    </source>
</reference>
<dbReference type="InterPro" id="IPR050639">
    <property type="entry name" value="SSR_resolvase"/>
</dbReference>